<sequence>MDKNDRLSANTNTISFSGEGKITVKPDIGLVTASIVTEAKTSKEAQDSNSKKSSAVSDFLKKQGVAEKDIKTVGYNLNPQYDYSPLSSRRPGITGYQVRQSIEIKIRNLDKVSSILDGVVTAGANEVSQLTFAIDDMEKVRAEARERAIAEAKSKAKELRKQLGIELGKIVNFSESGDRQTMPMYTDMKYSAGGTAEAPSPSISTGENEIVVNVSLTYQIK</sequence>
<dbReference type="EMBL" id="LBXZ01000013">
    <property type="protein sequence ID" value="KKR39781.1"/>
    <property type="molecule type" value="Genomic_DNA"/>
</dbReference>
<proteinExistence type="predicted"/>
<dbReference type="GO" id="GO:0006974">
    <property type="term" value="P:DNA damage response"/>
    <property type="evidence" value="ECO:0007669"/>
    <property type="project" value="TreeGrafter"/>
</dbReference>
<comment type="caution">
    <text evidence="1">The sequence shown here is derived from an EMBL/GenBank/DDBJ whole genome shotgun (WGS) entry which is preliminary data.</text>
</comment>
<dbReference type="AlphaFoldDB" id="A0A0G0QR09"/>
<dbReference type="Pfam" id="PF04402">
    <property type="entry name" value="SIMPL"/>
    <property type="match status" value="1"/>
</dbReference>
<evidence type="ECO:0000313" key="1">
    <source>
        <dbReference type="EMBL" id="KKR39781.1"/>
    </source>
</evidence>
<dbReference type="InterPro" id="IPR052022">
    <property type="entry name" value="26kDa_periplasmic_antigen"/>
</dbReference>
<dbReference type="PANTHER" id="PTHR34387">
    <property type="entry name" value="SLR1258 PROTEIN"/>
    <property type="match status" value="1"/>
</dbReference>
<name>A0A0G0QR09_9BACT</name>
<protein>
    <recommendedName>
        <fullName evidence="3">26 kDa periplasmic immunogenic protein</fullName>
    </recommendedName>
</protein>
<dbReference type="Gene3D" id="3.30.110.170">
    <property type="entry name" value="Protein of unknown function (DUF541), domain 1"/>
    <property type="match status" value="1"/>
</dbReference>
<organism evidence="1 2">
    <name type="scientific">Candidatus Yanofskybacteria bacterium GW2011_GWE2_40_11</name>
    <dbReference type="NCBI Taxonomy" id="1619033"/>
    <lineage>
        <taxon>Bacteria</taxon>
        <taxon>Candidatus Yanofskyibacteriota</taxon>
    </lineage>
</organism>
<accession>A0A0G0QR09</accession>
<dbReference type="Gene3D" id="3.30.70.2970">
    <property type="entry name" value="Protein of unknown function (DUF541), domain 2"/>
    <property type="match status" value="1"/>
</dbReference>
<reference evidence="1 2" key="1">
    <citation type="journal article" date="2015" name="Nature">
        <title>rRNA introns, odd ribosomes, and small enigmatic genomes across a large radiation of phyla.</title>
        <authorList>
            <person name="Brown C.T."/>
            <person name="Hug L.A."/>
            <person name="Thomas B.C."/>
            <person name="Sharon I."/>
            <person name="Castelle C.J."/>
            <person name="Singh A."/>
            <person name="Wilkins M.J."/>
            <person name="Williams K.H."/>
            <person name="Banfield J.F."/>
        </authorList>
    </citation>
    <scope>NUCLEOTIDE SEQUENCE [LARGE SCALE GENOMIC DNA]</scope>
</reference>
<gene>
    <name evidence="1" type="ORF">UT75_C0013G0018</name>
</gene>
<dbReference type="InterPro" id="IPR007497">
    <property type="entry name" value="SIMPL/DUF541"/>
</dbReference>
<dbReference type="PANTHER" id="PTHR34387:SF1">
    <property type="entry name" value="PERIPLASMIC IMMUNOGENIC PROTEIN"/>
    <property type="match status" value="1"/>
</dbReference>
<dbReference type="Proteomes" id="UP000034072">
    <property type="component" value="Unassembled WGS sequence"/>
</dbReference>
<evidence type="ECO:0008006" key="3">
    <source>
        <dbReference type="Google" id="ProtNLM"/>
    </source>
</evidence>
<evidence type="ECO:0000313" key="2">
    <source>
        <dbReference type="Proteomes" id="UP000034072"/>
    </source>
</evidence>